<evidence type="ECO:0000313" key="2">
    <source>
        <dbReference type="EMBL" id="RII43657.1"/>
    </source>
</evidence>
<proteinExistence type="predicted"/>
<dbReference type="Pfam" id="PF06983">
    <property type="entry name" value="3-dmu-9_3-mt"/>
    <property type="match status" value="1"/>
</dbReference>
<evidence type="ECO:0000259" key="1">
    <source>
        <dbReference type="Pfam" id="PF06983"/>
    </source>
</evidence>
<accession>A0A399JG69</accession>
<name>A0A399JG69_9MICC</name>
<feature type="domain" description="PhnB-like" evidence="1">
    <location>
        <begin position="5"/>
        <end position="133"/>
    </location>
</feature>
<organism evidence="2 3">
    <name type="scientific">Galactobacter valiniphilus</name>
    <dbReference type="NCBI Taxonomy" id="2676122"/>
    <lineage>
        <taxon>Bacteria</taxon>
        <taxon>Bacillati</taxon>
        <taxon>Actinomycetota</taxon>
        <taxon>Actinomycetes</taxon>
        <taxon>Micrococcales</taxon>
        <taxon>Micrococcaceae</taxon>
        <taxon>Galactobacter</taxon>
    </lineage>
</organism>
<gene>
    <name evidence="2" type="ORF">DWB68_01535</name>
</gene>
<dbReference type="EMBL" id="QQXK01000002">
    <property type="protein sequence ID" value="RII43657.1"/>
    <property type="molecule type" value="Genomic_DNA"/>
</dbReference>
<reference evidence="2 3" key="1">
    <citation type="submission" date="2018-07" db="EMBL/GenBank/DDBJ databases">
        <title>Arthrobacter sp. nov., isolated from raw cow's milk with high bacterial count.</title>
        <authorList>
            <person name="Hahne J."/>
            <person name="Isele D."/>
            <person name="Lipski A."/>
        </authorList>
    </citation>
    <scope>NUCLEOTIDE SEQUENCE [LARGE SCALE GENOMIC DNA]</scope>
    <source>
        <strain evidence="2 3">JZ R-35</strain>
    </source>
</reference>
<keyword evidence="3" id="KW-1185">Reference proteome</keyword>
<dbReference type="PANTHER" id="PTHR33990:SF1">
    <property type="entry name" value="PROTEIN YJDN"/>
    <property type="match status" value="1"/>
</dbReference>
<dbReference type="InterPro" id="IPR029068">
    <property type="entry name" value="Glyas_Bleomycin-R_OHBP_Dase"/>
</dbReference>
<dbReference type="CDD" id="cd06588">
    <property type="entry name" value="PhnB_like"/>
    <property type="match status" value="1"/>
</dbReference>
<dbReference type="AlphaFoldDB" id="A0A399JG69"/>
<dbReference type="SUPFAM" id="SSF54593">
    <property type="entry name" value="Glyoxalase/Bleomycin resistance protein/Dihydroxybiphenyl dioxygenase"/>
    <property type="match status" value="1"/>
</dbReference>
<dbReference type="Gene3D" id="3.10.180.10">
    <property type="entry name" value="2,3-Dihydroxybiphenyl 1,2-Dioxygenase, domain 1"/>
    <property type="match status" value="1"/>
</dbReference>
<protein>
    <submittedName>
        <fullName evidence="2">VOC family protein</fullName>
    </submittedName>
</protein>
<dbReference type="PANTHER" id="PTHR33990">
    <property type="entry name" value="PROTEIN YJDN-RELATED"/>
    <property type="match status" value="1"/>
</dbReference>
<comment type="caution">
    <text evidence="2">The sequence shown here is derived from an EMBL/GenBank/DDBJ whole genome shotgun (WGS) entry which is preliminary data.</text>
</comment>
<dbReference type="InterPro" id="IPR028973">
    <property type="entry name" value="PhnB-like"/>
</dbReference>
<dbReference type="Proteomes" id="UP000265419">
    <property type="component" value="Unassembled WGS sequence"/>
</dbReference>
<sequence>MNRNLSPYLGFRDSARAALEFYAGLFSGELELTTFGEFGMGEDEAERALIMHGQLTVDGEALLMASDTPKEMELPPASSTRLALFGGPEDEARLRGYWAALSEGSTIEMPLELAPWGDAFGQLTDRFGTPWFVNIAGEQPQG</sequence>
<evidence type="ECO:0000313" key="3">
    <source>
        <dbReference type="Proteomes" id="UP000265419"/>
    </source>
</evidence>